<sequence>MPELWAGTDAGKAAHHCTVIDTDGTKVLSRRVPDLLELATDRLWTETCVDVGRGCCRRRSVRWEA</sequence>
<dbReference type="Proteomes" id="UP000653644">
    <property type="component" value="Unassembled WGS sequence"/>
</dbReference>
<accession>A0ABQ3DBA3</accession>
<organism evidence="1 2">
    <name type="scientific">Streptomyces canarius</name>
    <dbReference type="NCBI Taxonomy" id="285453"/>
    <lineage>
        <taxon>Bacteria</taxon>
        <taxon>Bacillati</taxon>
        <taxon>Actinomycetota</taxon>
        <taxon>Actinomycetes</taxon>
        <taxon>Kitasatosporales</taxon>
        <taxon>Streptomycetaceae</taxon>
        <taxon>Streptomyces</taxon>
    </lineage>
</organism>
<keyword evidence="2" id="KW-1185">Reference proteome</keyword>
<evidence type="ECO:0000313" key="1">
    <source>
        <dbReference type="EMBL" id="GHA69154.1"/>
    </source>
</evidence>
<protein>
    <recommendedName>
        <fullName evidence="3">Transposase IS111A/IS1328/IS1533 N-terminal domain-containing protein</fullName>
    </recommendedName>
</protein>
<dbReference type="EMBL" id="BMVN01000068">
    <property type="protein sequence ID" value="GHA69154.1"/>
    <property type="molecule type" value="Genomic_DNA"/>
</dbReference>
<comment type="caution">
    <text evidence="1">The sequence shown here is derived from an EMBL/GenBank/DDBJ whole genome shotgun (WGS) entry which is preliminary data.</text>
</comment>
<evidence type="ECO:0008006" key="3">
    <source>
        <dbReference type="Google" id="ProtNLM"/>
    </source>
</evidence>
<proteinExistence type="predicted"/>
<gene>
    <name evidence="1" type="ORF">GCM10010345_85940</name>
</gene>
<reference evidence="2" key="1">
    <citation type="journal article" date="2019" name="Int. J. Syst. Evol. Microbiol.">
        <title>The Global Catalogue of Microorganisms (GCM) 10K type strain sequencing project: providing services to taxonomists for standard genome sequencing and annotation.</title>
        <authorList>
            <consortium name="The Broad Institute Genomics Platform"/>
            <consortium name="The Broad Institute Genome Sequencing Center for Infectious Disease"/>
            <person name="Wu L."/>
            <person name="Ma J."/>
        </authorList>
    </citation>
    <scope>NUCLEOTIDE SEQUENCE [LARGE SCALE GENOMIC DNA]</scope>
    <source>
        <strain evidence="2">JCM 4733</strain>
    </source>
</reference>
<evidence type="ECO:0000313" key="2">
    <source>
        <dbReference type="Proteomes" id="UP000653644"/>
    </source>
</evidence>
<name>A0ABQ3DBA3_9ACTN</name>